<reference evidence="1" key="1">
    <citation type="submission" date="2018-06" db="EMBL/GenBank/DDBJ databases">
        <authorList>
            <person name="Zhirakovskaya E."/>
        </authorList>
    </citation>
    <scope>NUCLEOTIDE SEQUENCE</scope>
</reference>
<sequence>MSNIMAVLLDGIAQLEYDRDRALAKDQAQYLESMDTKMAAGITLGDKAITTPDTSQCAQFVAQNLAHALKNNNGSMAVALTSWLATRLPELKQVKMLEAEGGFNIELVFDEEYNNQVAVQFDNLH</sequence>
<proteinExistence type="predicted"/>
<accession>A0A3B1B648</accession>
<protein>
    <submittedName>
        <fullName evidence="1">Uncharacterized protein</fullName>
    </submittedName>
</protein>
<dbReference type="EMBL" id="UOFY01000015">
    <property type="protein sequence ID" value="VAX07373.1"/>
    <property type="molecule type" value="Genomic_DNA"/>
</dbReference>
<name>A0A3B1B648_9ZZZZ</name>
<evidence type="ECO:0000313" key="1">
    <source>
        <dbReference type="EMBL" id="VAX07373.1"/>
    </source>
</evidence>
<dbReference type="AlphaFoldDB" id="A0A3B1B648"/>
<organism evidence="1">
    <name type="scientific">hydrothermal vent metagenome</name>
    <dbReference type="NCBI Taxonomy" id="652676"/>
    <lineage>
        <taxon>unclassified sequences</taxon>
        <taxon>metagenomes</taxon>
        <taxon>ecological metagenomes</taxon>
    </lineage>
</organism>
<gene>
    <name evidence="1" type="ORF">MNBD_GAMMA25-2654</name>
</gene>